<dbReference type="InterPro" id="IPR042201">
    <property type="entry name" value="FH2_Formin_sf"/>
</dbReference>
<protein>
    <recommendedName>
        <fullName evidence="5">Formin-like protein</fullName>
    </recommendedName>
</protein>
<dbReference type="InterPro" id="IPR001849">
    <property type="entry name" value="PH_domain"/>
</dbReference>
<evidence type="ECO:0000313" key="4">
    <source>
        <dbReference type="Proteomes" id="UP001230188"/>
    </source>
</evidence>
<reference evidence="3" key="1">
    <citation type="submission" date="2023-01" db="EMBL/GenBank/DDBJ databases">
        <title>Metagenome sequencing of chrysophaentin producing Chrysophaeum taylorii.</title>
        <authorList>
            <person name="Davison J."/>
            <person name="Bewley C."/>
        </authorList>
    </citation>
    <scope>NUCLEOTIDE SEQUENCE</scope>
    <source>
        <strain evidence="3">NIES-1699</strain>
    </source>
</reference>
<dbReference type="PROSITE" id="PS51444">
    <property type="entry name" value="FH2"/>
    <property type="match status" value="1"/>
</dbReference>
<feature type="domain" description="FH2" evidence="2">
    <location>
        <begin position="345"/>
        <end position="777"/>
    </location>
</feature>
<evidence type="ECO:0000313" key="3">
    <source>
        <dbReference type="EMBL" id="KAJ8598876.1"/>
    </source>
</evidence>
<proteinExistence type="predicted"/>
<comment type="caution">
    <text evidence="3">The sequence shown here is derived from an EMBL/GenBank/DDBJ whole genome shotgun (WGS) entry which is preliminary data.</text>
</comment>
<dbReference type="SUPFAM" id="SSF101447">
    <property type="entry name" value="Formin homology 2 domain (FH2 domain)"/>
    <property type="match status" value="1"/>
</dbReference>
<evidence type="ECO:0008006" key="5">
    <source>
        <dbReference type="Google" id="ProtNLM"/>
    </source>
</evidence>
<dbReference type="AlphaFoldDB" id="A0AAD7XHS1"/>
<dbReference type="Pfam" id="PF02181">
    <property type="entry name" value="FH2"/>
    <property type="match status" value="1"/>
</dbReference>
<feature type="domain" description="PH" evidence="1">
    <location>
        <begin position="1"/>
        <end position="97"/>
    </location>
</feature>
<dbReference type="InterPro" id="IPR015425">
    <property type="entry name" value="FH2_Formin"/>
</dbReference>
<gene>
    <name evidence="3" type="ORF">CTAYLR_009968</name>
</gene>
<evidence type="ECO:0000259" key="2">
    <source>
        <dbReference type="PROSITE" id="PS51444"/>
    </source>
</evidence>
<dbReference type="Gene3D" id="1.20.58.2220">
    <property type="entry name" value="Formin, FH2 domain"/>
    <property type="match status" value="1"/>
</dbReference>
<dbReference type="PANTHER" id="PTHR45725:SF1">
    <property type="entry name" value="DISHEVELLED ASSOCIATED ACTIVATOR OF MORPHOGENESIS, ISOFORM D"/>
    <property type="match status" value="1"/>
</dbReference>
<dbReference type="PROSITE" id="PS50003">
    <property type="entry name" value="PH_DOMAIN"/>
    <property type="match status" value="1"/>
</dbReference>
<dbReference type="EMBL" id="JAQMWT010000629">
    <property type="protein sequence ID" value="KAJ8598876.1"/>
    <property type="molecule type" value="Genomic_DNA"/>
</dbReference>
<accession>A0AAD7XHS1</accession>
<dbReference type="InterPro" id="IPR051425">
    <property type="entry name" value="Formin_Homology"/>
</dbReference>
<dbReference type="CDD" id="cd00821">
    <property type="entry name" value="PH"/>
    <property type="match status" value="1"/>
</dbReference>
<keyword evidence="4" id="KW-1185">Reference proteome</keyword>
<evidence type="ECO:0000259" key="1">
    <source>
        <dbReference type="PROSITE" id="PS50003"/>
    </source>
</evidence>
<name>A0AAD7XHS1_9STRA</name>
<organism evidence="3 4">
    <name type="scientific">Chrysophaeum taylorii</name>
    <dbReference type="NCBI Taxonomy" id="2483200"/>
    <lineage>
        <taxon>Eukaryota</taxon>
        <taxon>Sar</taxon>
        <taxon>Stramenopiles</taxon>
        <taxon>Ochrophyta</taxon>
        <taxon>Pelagophyceae</taxon>
        <taxon>Pelagomonadales</taxon>
        <taxon>Pelagomonadaceae</taxon>
        <taxon>Chrysophaeum</taxon>
    </lineage>
</organism>
<dbReference type="PANTHER" id="PTHR45725">
    <property type="entry name" value="FORMIN HOMOLOGY 2 FAMILY MEMBER"/>
    <property type="match status" value="1"/>
</dbReference>
<dbReference type="SUPFAM" id="SSF50729">
    <property type="entry name" value="PH domain-like"/>
    <property type="match status" value="1"/>
</dbReference>
<sequence>MEGTLEKLIVRPFGLRVWQARHVYLTGKAVEVESHESEVKVYPLLSFFVADTVAGVPKGKYGLAFLDEETGEVRLTLACATRFEHRRWVEAIRGAQNAARPPSRRRRTAVFSPPAALRKPLKEVQAPPQPKKRTHESFEVRLEVADLEFGEGVSLAAAATGSGLRVGDELVAVGDTCLFEDPEQIETGGACGASAADARRLIATASRPVVLAFRRAFDPRAAAEDAQLKQQQRNEEAVLPAGAQKFVKMSKVGVPMDAVLAKARVELDESDWAALRRALGVEAPPSTEPSSKPPVLQEEDTSKYERMCKLGAQPEAVLARAETEGLSERALGMLRAKLGVAAVAAKPTPTKAADYKGIHWQGMDESARRKRGSLWARHRNNKRESLGERAETLFKENKAAVELVDQLFSARKKKLEAVEEEKNSSTTTTTTTTRKRAESLRVADVELLDRQKALNLHITLKPLLKKRDPSDLVRDLVSRGQDVDVLKAVRAVLPAQDDLDKARREASDQRRYTAATLFALAAQPWGRRFPRVLDAWITLGEAERSANDAFAATSNAAVVCRALRTSRELRAVLHAALALGNQLNKGTKRSGAYGISLGELERLEHTKAHNGVSAITALAQILDLDTQNRGDDGLDAKAIDDALRGLVLLLENHATDANPDRTFEVADKLKLRLAAVKRVASLPTDDDDDHHHRWDPDDKRALDDFAAASIAVMDTLDAAKAALDANLLFLKRDTTDLLDYTNEAQTPLPVVLEALKRFAANLIAARERLTAKWWWQH</sequence>
<dbReference type="Proteomes" id="UP001230188">
    <property type="component" value="Unassembled WGS sequence"/>
</dbReference>